<evidence type="ECO:0000256" key="5">
    <source>
        <dbReference type="SAM" id="SignalP"/>
    </source>
</evidence>
<reference evidence="6 7" key="1">
    <citation type="submission" date="2018-05" db="EMBL/GenBank/DDBJ databases">
        <title>Genome sequencing and assembly of the regulated plant pathogen Lachnellula willkommii and related sister species for the development of diagnostic species identification markers.</title>
        <authorList>
            <person name="Giroux E."/>
            <person name="Bilodeau G."/>
        </authorList>
    </citation>
    <scope>NUCLEOTIDE SEQUENCE [LARGE SCALE GENOMIC DNA]</scope>
    <source>
        <strain evidence="6 7">CBS 185.66</strain>
    </source>
</reference>
<dbReference type="EMBL" id="QGMH01000003">
    <property type="protein sequence ID" value="TVY30863.1"/>
    <property type="molecule type" value="Genomic_DNA"/>
</dbReference>
<evidence type="ECO:0000256" key="3">
    <source>
        <dbReference type="ARBA" id="ARBA00022963"/>
    </source>
</evidence>
<dbReference type="EC" id="3.1.1.47" evidence="1"/>
<evidence type="ECO:0000313" key="6">
    <source>
        <dbReference type="EMBL" id="TVY30863.1"/>
    </source>
</evidence>
<protein>
    <recommendedName>
        <fullName evidence="1">1-alkyl-2-acetylglycerophosphocholine esterase</fullName>
        <ecNumber evidence="1">3.1.1.47</ecNumber>
    </recommendedName>
</protein>
<dbReference type="AlphaFoldDB" id="A0A8H8RAU7"/>
<name>A0A8H8RAU7_9HELO</name>
<feature type="signal peptide" evidence="5">
    <location>
        <begin position="1"/>
        <end position="15"/>
    </location>
</feature>
<dbReference type="InterPro" id="IPR029058">
    <property type="entry name" value="AB_hydrolase_fold"/>
</dbReference>
<dbReference type="RefSeq" id="XP_031009647.1">
    <property type="nucleotide sequence ID" value="XM_031145779.1"/>
</dbReference>
<dbReference type="OrthoDB" id="2363873at2759"/>
<sequence>MHLQFLLAFASQALSLNFALPHPIGPSLVGTTSIELLDTSRLDPFAPDVRYQDYTATLTNLASQGYIVVGVDHPFDTGFIEYPDNRTAIAVNSTTGTPEGAARTVDVHVADLRAVLDALATNATFAKQIPGVHGTLDVSSVGVFGHSLGGATGASAMAADERFACGINLDGTFWGSVVGTGVDRPFFLMSSAVHNQSNDDSWKWFVGNSTGMKLEVAVEGSLHGAYTDFAVLYDEIIAAGYDVPGAAELLGTIRGARMLEIVGEFAGAWFDRCLQGKREVVLEGPSEEWPEVKFWDS</sequence>
<dbReference type="PANTHER" id="PTHR10272">
    <property type="entry name" value="PLATELET-ACTIVATING FACTOR ACETYLHYDROLASE"/>
    <property type="match status" value="1"/>
</dbReference>
<organism evidence="6 7">
    <name type="scientific">Lachnellula hyalina</name>
    <dbReference type="NCBI Taxonomy" id="1316788"/>
    <lineage>
        <taxon>Eukaryota</taxon>
        <taxon>Fungi</taxon>
        <taxon>Dikarya</taxon>
        <taxon>Ascomycota</taxon>
        <taxon>Pezizomycotina</taxon>
        <taxon>Leotiomycetes</taxon>
        <taxon>Helotiales</taxon>
        <taxon>Lachnaceae</taxon>
        <taxon>Lachnellula</taxon>
    </lineage>
</organism>
<keyword evidence="5" id="KW-0732">Signal</keyword>
<keyword evidence="2" id="KW-0378">Hydrolase</keyword>
<feature type="chain" id="PRO_5034456265" description="1-alkyl-2-acetylglycerophosphocholine esterase" evidence="5">
    <location>
        <begin position="16"/>
        <end position="297"/>
    </location>
</feature>
<dbReference type="PANTHER" id="PTHR10272:SF14">
    <property type="entry name" value="PAF ACETYLHYDROLASE FAMILY PROTEIN"/>
    <property type="match status" value="1"/>
</dbReference>
<evidence type="ECO:0000256" key="1">
    <source>
        <dbReference type="ARBA" id="ARBA00013201"/>
    </source>
</evidence>
<evidence type="ECO:0000313" key="7">
    <source>
        <dbReference type="Proteomes" id="UP000431533"/>
    </source>
</evidence>
<dbReference type="Proteomes" id="UP000431533">
    <property type="component" value="Unassembled WGS sequence"/>
</dbReference>
<dbReference type="Pfam" id="PF03403">
    <property type="entry name" value="PAF-AH_p_II"/>
    <property type="match status" value="1"/>
</dbReference>
<keyword evidence="3" id="KW-0442">Lipid degradation</keyword>
<keyword evidence="7" id="KW-1185">Reference proteome</keyword>
<dbReference type="GO" id="GO:0016042">
    <property type="term" value="P:lipid catabolic process"/>
    <property type="evidence" value="ECO:0007669"/>
    <property type="project" value="UniProtKB-KW"/>
</dbReference>
<gene>
    <name evidence="6" type="ORF">LHYA1_G000790</name>
</gene>
<dbReference type="GO" id="GO:0003847">
    <property type="term" value="F:1-alkyl-2-acetylglycerophosphocholine esterase activity"/>
    <property type="evidence" value="ECO:0007669"/>
    <property type="project" value="UniProtKB-EC"/>
</dbReference>
<dbReference type="GeneID" id="41980988"/>
<evidence type="ECO:0000256" key="4">
    <source>
        <dbReference type="ARBA" id="ARBA00023098"/>
    </source>
</evidence>
<accession>A0A8H8RAU7</accession>
<keyword evidence="4" id="KW-0443">Lipid metabolism</keyword>
<dbReference type="SUPFAM" id="SSF53474">
    <property type="entry name" value="alpha/beta-Hydrolases"/>
    <property type="match status" value="1"/>
</dbReference>
<proteinExistence type="predicted"/>
<evidence type="ECO:0000256" key="2">
    <source>
        <dbReference type="ARBA" id="ARBA00022801"/>
    </source>
</evidence>
<dbReference type="Gene3D" id="3.40.50.1820">
    <property type="entry name" value="alpha/beta hydrolase"/>
    <property type="match status" value="1"/>
</dbReference>
<comment type="caution">
    <text evidence="6">The sequence shown here is derived from an EMBL/GenBank/DDBJ whole genome shotgun (WGS) entry which is preliminary data.</text>
</comment>